<proteinExistence type="predicted"/>
<accession>A0A0Q3HAJ2</accession>
<evidence type="ECO:0008006" key="6">
    <source>
        <dbReference type="Google" id="ProtNLM"/>
    </source>
</evidence>
<reference evidence="3" key="2">
    <citation type="submission" date="2017-06" db="EMBL/GenBank/DDBJ databases">
        <title>WGS assembly of Brachypodium distachyon.</title>
        <authorList>
            <consortium name="The International Brachypodium Initiative"/>
            <person name="Lucas S."/>
            <person name="Harmon-Smith M."/>
            <person name="Lail K."/>
            <person name="Tice H."/>
            <person name="Grimwood J."/>
            <person name="Bruce D."/>
            <person name="Barry K."/>
            <person name="Shu S."/>
            <person name="Lindquist E."/>
            <person name="Wang M."/>
            <person name="Pitluck S."/>
            <person name="Vogel J.P."/>
            <person name="Garvin D.F."/>
            <person name="Mockler T.C."/>
            <person name="Schmutz J."/>
            <person name="Rokhsar D."/>
            <person name="Bevan M.W."/>
        </authorList>
    </citation>
    <scope>NUCLEOTIDE SEQUENCE</scope>
    <source>
        <strain evidence="3">Bd21</strain>
    </source>
</reference>
<dbReference type="PANTHER" id="PTHR47074">
    <property type="entry name" value="BNAC02G40300D PROTEIN"/>
    <property type="match status" value="1"/>
</dbReference>
<keyword evidence="5" id="KW-1185">Reference proteome</keyword>
<evidence type="ECO:0000313" key="4">
    <source>
        <dbReference type="EnsemblPlants" id="KQJ85155"/>
    </source>
</evidence>
<organism evidence="3">
    <name type="scientific">Brachypodium distachyon</name>
    <name type="common">Purple false brome</name>
    <name type="synonym">Trachynia distachya</name>
    <dbReference type="NCBI Taxonomy" id="15368"/>
    <lineage>
        <taxon>Eukaryota</taxon>
        <taxon>Viridiplantae</taxon>
        <taxon>Streptophyta</taxon>
        <taxon>Embryophyta</taxon>
        <taxon>Tracheophyta</taxon>
        <taxon>Spermatophyta</taxon>
        <taxon>Magnoliopsida</taxon>
        <taxon>Liliopsida</taxon>
        <taxon>Poales</taxon>
        <taxon>Poaceae</taxon>
        <taxon>BOP clade</taxon>
        <taxon>Pooideae</taxon>
        <taxon>Stipodae</taxon>
        <taxon>Brachypodieae</taxon>
        <taxon>Brachypodium</taxon>
    </lineage>
</organism>
<dbReference type="Pfam" id="PF13966">
    <property type="entry name" value="zf-RVT"/>
    <property type="match status" value="1"/>
</dbReference>
<reference evidence="4" key="3">
    <citation type="submission" date="2018-08" db="UniProtKB">
        <authorList>
            <consortium name="EnsemblPlants"/>
        </authorList>
    </citation>
    <scope>IDENTIFICATION</scope>
    <source>
        <strain evidence="4">cv. Bd21</strain>
    </source>
</reference>
<gene>
    <name evidence="3" type="ORF">BRADI_5g25115v3</name>
</gene>
<dbReference type="Proteomes" id="UP000008810">
    <property type="component" value="Chromosome 5"/>
</dbReference>
<evidence type="ECO:0000313" key="5">
    <source>
        <dbReference type="Proteomes" id="UP000008810"/>
    </source>
</evidence>
<reference evidence="3 4" key="1">
    <citation type="journal article" date="2010" name="Nature">
        <title>Genome sequencing and analysis of the model grass Brachypodium distachyon.</title>
        <authorList>
            <consortium name="International Brachypodium Initiative"/>
        </authorList>
    </citation>
    <scope>NUCLEOTIDE SEQUENCE [LARGE SCALE GENOMIC DNA]</scope>
    <source>
        <strain evidence="3 4">Bd21</strain>
    </source>
</reference>
<dbReference type="SUPFAM" id="SSF53098">
    <property type="entry name" value="Ribonuclease H-like"/>
    <property type="match status" value="1"/>
</dbReference>
<dbReference type="GO" id="GO:0004523">
    <property type="term" value="F:RNA-DNA hybrid ribonuclease activity"/>
    <property type="evidence" value="ECO:0007669"/>
    <property type="project" value="InterPro"/>
</dbReference>
<dbReference type="PANTHER" id="PTHR47074:SF73">
    <property type="entry name" value="OS04G0448401 PROTEIN"/>
    <property type="match status" value="1"/>
</dbReference>
<dbReference type="Pfam" id="PF13456">
    <property type="entry name" value="RVT_3"/>
    <property type="match status" value="1"/>
</dbReference>
<dbReference type="EMBL" id="CM000884">
    <property type="protein sequence ID" value="KQJ85155.2"/>
    <property type="molecule type" value="Genomic_DNA"/>
</dbReference>
<evidence type="ECO:0000259" key="1">
    <source>
        <dbReference type="Pfam" id="PF13456"/>
    </source>
</evidence>
<dbReference type="OrthoDB" id="676709at2759"/>
<dbReference type="Gene3D" id="3.30.420.10">
    <property type="entry name" value="Ribonuclease H-like superfamily/Ribonuclease H"/>
    <property type="match status" value="1"/>
</dbReference>
<evidence type="ECO:0000313" key="3">
    <source>
        <dbReference type="EMBL" id="KQJ85155.2"/>
    </source>
</evidence>
<dbReference type="CDD" id="cd06222">
    <property type="entry name" value="RNase_H_like"/>
    <property type="match status" value="1"/>
</dbReference>
<dbReference type="Gramene" id="KQJ85155">
    <property type="protein sequence ID" value="KQJ85155"/>
    <property type="gene ID" value="BRADI_5g25115v3"/>
</dbReference>
<dbReference type="InterPro" id="IPR002156">
    <property type="entry name" value="RNaseH_domain"/>
</dbReference>
<sequence>MTMPKYLGGLGFRDIELFNLSLLARQVWRVLVQPSTLSARILQAVYFPQGSLMRLPYVARNFDPPSKASKLIIQSMGQWDVGKLEENFIPMDVQAIRSIPIGIVNLGDYCAWHFEKSGLFTVRSCYRLLVSTRKVREDWLEERPTSSSLKSVKSWTKLWKVKVPSKVRVFARRLAQHSLPTGDVLQHRHMSKTSVCAICHADNDSWRHSLIDCTMAHCVWALADDQLTEHLCISVCPDAREWIFHLIDTTSHAEFTQILLTLWAIWLARRKAIHESIFLSPLSTHSFVIKLMAELQVDPDKTPTPVRTMPKPLPARWIPPPAGMFKINVDGGVAKTTNKGAFAAVCCHEKGNYYGSSARVFEAITDPPTLEALAICEALSLAKDLNIQKICVASDAQVVIEGLLHGTRCCYSPVLRE</sequence>
<feature type="domain" description="Reverse transcriptase zinc-binding" evidence="2">
    <location>
        <begin position="120"/>
        <end position="220"/>
    </location>
</feature>
<dbReference type="InterPro" id="IPR036397">
    <property type="entry name" value="RNaseH_sf"/>
</dbReference>
<evidence type="ECO:0000259" key="2">
    <source>
        <dbReference type="Pfam" id="PF13966"/>
    </source>
</evidence>
<dbReference type="InterPro" id="IPR044730">
    <property type="entry name" value="RNase_H-like_dom_plant"/>
</dbReference>
<dbReference type="GO" id="GO:0003676">
    <property type="term" value="F:nucleic acid binding"/>
    <property type="evidence" value="ECO:0007669"/>
    <property type="project" value="InterPro"/>
</dbReference>
<dbReference type="InParanoid" id="A0A0Q3HAJ2"/>
<feature type="non-terminal residue" evidence="3">
    <location>
        <position position="417"/>
    </location>
</feature>
<dbReference type="InterPro" id="IPR012337">
    <property type="entry name" value="RNaseH-like_sf"/>
</dbReference>
<name>A0A0Q3HAJ2_BRADI</name>
<dbReference type="ExpressionAtlas" id="A0A0Q3HAJ2">
    <property type="expression patterns" value="baseline"/>
</dbReference>
<dbReference type="AlphaFoldDB" id="A0A0Q3HAJ2"/>
<dbReference type="InterPro" id="IPR026960">
    <property type="entry name" value="RVT-Znf"/>
</dbReference>
<dbReference type="EnsemblPlants" id="KQJ85155">
    <property type="protein sequence ID" value="KQJ85155"/>
    <property type="gene ID" value="BRADI_5g25115v3"/>
</dbReference>
<dbReference type="InterPro" id="IPR052929">
    <property type="entry name" value="RNase_H-like_EbsB-rel"/>
</dbReference>
<feature type="domain" description="RNase H type-1" evidence="1">
    <location>
        <begin position="328"/>
        <end position="403"/>
    </location>
</feature>
<protein>
    <recommendedName>
        <fullName evidence="6">RNase H type-1 domain-containing protein</fullName>
    </recommendedName>
</protein>